<organism evidence="1 2">
    <name type="scientific">Trifolium pratense</name>
    <name type="common">Red clover</name>
    <dbReference type="NCBI Taxonomy" id="57577"/>
    <lineage>
        <taxon>Eukaryota</taxon>
        <taxon>Viridiplantae</taxon>
        <taxon>Streptophyta</taxon>
        <taxon>Embryophyta</taxon>
        <taxon>Tracheophyta</taxon>
        <taxon>Spermatophyta</taxon>
        <taxon>Magnoliopsida</taxon>
        <taxon>eudicotyledons</taxon>
        <taxon>Gunneridae</taxon>
        <taxon>Pentapetalae</taxon>
        <taxon>rosids</taxon>
        <taxon>fabids</taxon>
        <taxon>Fabales</taxon>
        <taxon>Fabaceae</taxon>
        <taxon>Papilionoideae</taxon>
        <taxon>50 kb inversion clade</taxon>
        <taxon>NPAAA clade</taxon>
        <taxon>Hologalegina</taxon>
        <taxon>IRL clade</taxon>
        <taxon>Trifolieae</taxon>
        <taxon>Trifolium</taxon>
    </lineage>
</organism>
<name>A0ACB0KR72_TRIPR</name>
<gene>
    <name evidence="1" type="ORF">MILVUS5_LOCUS25308</name>
</gene>
<evidence type="ECO:0000313" key="1">
    <source>
        <dbReference type="EMBL" id="CAJ2659031.1"/>
    </source>
</evidence>
<accession>A0ACB0KR72</accession>
<dbReference type="Proteomes" id="UP001177021">
    <property type="component" value="Unassembled WGS sequence"/>
</dbReference>
<protein>
    <submittedName>
        <fullName evidence="1">Uncharacterized protein</fullName>
    </submittedName>
</protein>
<dbReference type="EMBL" id="CASHSV030000311">
    <property type="protein sequence ID" value="CAJ2659031.1"/>
    <property type="molecule type" value="Genomic_DNA"/>
</dbReference>
<evidence type="ECO:0000313" key="2">
    <source>
        <dbReference type="Proteomes" id="UP001177021"/>
    </source>
</evidence>
<proteinExistence type="predicted"/>
<reference evidence="1" key="1">
    <citation type="submission" date="2023-10" db="EMBL/GenBank/DDBJ databases">
        <authorList>
            <person name="Rodriguez Cubillos JULIANA M."/>
            <person name="De Vega J."/>
        </authorList>
    </citation>
    <scope>NUCLEOTIDE SEQUENCE</scope>
</reference>
<sequence>MKIIAITELLLLFLLVSSSEAMIESCESLNEHLTPCLTYLAGMTYKPRPFCCEGAKNIVLLASKSIEDKRIACNCVKTLAQILIPKAQNAIDLPKKCGVQFPFEISATIDCSRVI</sequence>
<keyword evidence="2" id="KW-1185">Reference proteome</keyword>
<comment type="caution">
    <text evidence="1">The sequence shown here is derived from an EMBL/GenBank/DDBJ whole genome shotgun (WGS) entry which is preliminary data.</text>
</comment>